<dbReference type="InterPro" id="IPR050272">
    <property type="entry name" value="Isochorismatase-like_hydrls"/>
</dbReference>
<dbReference type="PANTHER" id="PTHR43540:SF1">
    <property type="entry name" value="ISOCHORISMATASE HYDROLASE"/>
    <property type="match status" value="1"/>
</dbReference>
<reference evidence="5" key="1">
    <citation type="journal article" date="2017" name="Biotechnol. Biofuels">
        <title>Evaluation of environmental bacterial communities as a factor affecting the growth of duckweed Lemna minor.</title>
        <authorList>
            <person name="Ishizawa H."/>
            <person name="Kuroda M."/>
            <person name="Morikawa M."/>
            <person name="Ike M."/>
        </authorList>
    </citation>
    <scope>NUCLEOTIDE SEQUENCE [LARGE SCALE GENOMIC DNA]</scope>
    <source>
        <strain evidence="5">H3</strain>
    </source>
</reference>
<dbReference type="PANTHER" id="PTHR43540">
    <property type="entry name" value="PEROXYUREIDOACRYLATE/UREIDOACRYLATE AMIDOHYDROLASE-RELATED"/>
    <property type="match status" value="1"/>
</dbReference>
<dbReference type="AlphaFoldDB" id="A0A3G9GBW5"/>
<dbReference type="CDD" id="cd01014">
    <property type="entry name" value="nicotinamidase_related"/>
    <property type="match status" value="1"/>
</dbReference>
<dbReference type="Proteomes" id="UP000198290">
    <property type="component" value="Chromosome"/>
</dbReference>
<dbReference type="Gene3D" id="3.40.50.850">
    <property type="entry name" value="Isochorismatase-like"/>
    <property type="match status" value="1"/>
</dbReference>
<name>A0A3G9GBW5_9NEIS</name>
<evidence type="ECO:0000259" key="3">
    <source>
        <dbReference type="Pfam" id="PF00857"/>
    </source>
</evidence>
<dbReference type="OrthoDB" id="5360912at2"/>
<feature type="domain" description="Isochorismatase-like" evidence="3">
    <location>
        <begin position="13"/>
        <end position="161"/>
    </location>
</feature>
<keyword evidence="5" id="KW-1185">Reference proteome</keyword>
<dbReference type="Pfam" id="PF00857">
    <property type="entry name" value="Isochorismatase"/>
    <property type="match status" value="1"/>
</dbReference>
<dbReference type="SUPFAM" id="SSF52499">
    <property type="entry name" value="Isochorismatase-like hydrolases"/>
    <property type="match status" value="1"/>
</dbReference>
<keyword evidence="1 4" id="KW-0378">Hydrolase</keyword>
<organism evidence="4 5">
    <name type="scientific">Aquitalea magnusonii</name>
    <dbReference type="NCBI Taxonomy" id="332411"/>
    <lineage>
        <taxon>Bacteria</taxon>
        <taxon>Pseudomonadati</taxon>
        <taxon>Pseudomonadota</taxon>
        <taxon>Betaproteobacteria</taxon>
        <taxon>Neisseriales</taxon>
        <taxon>Chromobacteriaceae</taxon>
        <taxon>Aquitalea</taxon>
    </lineage>
</organism>
<accession>A0A3G9GBW5</accession>
<dbReference type="InterPro" id="IPR036380">
    <property type="entry name" value="Isochorismatase-like_sf"/>
</dbReference>
<protein>
    <submittedName>
        <fullName evidence="4">Isochorismatase</fullName>
        <ecNumber evidence="4">3.3.2.1</ecNumber>
    </submittedName>
</protein>
<gene>
    <name evidence="4" type="ORF">DLM_1742</name>
</gene>
<dbReference type="InterPro" id="IPR000868">
    <property type="entry name" value="Isochorismatase-like_dom"/>
</dbReference>
<reference evidence="4 5" key="2">
    <citation type="journal article" date="2017" name="Genome Announc.">
        <title>Draft genome sequence of Aquitalea magnusonii strain H3, a plant growth-promoting bacterium of duckweed Lemna minor.</title>
        <authorList>
            <person name="Ishizawa H."/>
            <person name="Kuroda M."/>
            <person name="Ike M."/>
        </authorList>
    </citation>
    <scope>NUCLEOTIDE SEQUENCE [LARGE SCALE GENOMIC DNA]</scope>
    <source>
        <strain evidence="4 5">H3</strain>
    </source>
</reference>
<dbReference type="GO" id="GO:0008908">
    <property type="term" value="F:isochorismatase activity"/>
    <property type="evidence" value="ECO:0007669"/>
    <property type="project" value="UniProtKB-EC"/>
</dbReference>
<sequence>MTALPLSLPGNAVLLLVDLQRAVDDPCWGERNNPQAEQVVARLLACWRSQHRPICHVRHDSQQAGSTYRPGQPGHDFKPQALPQPDEWLLPKQTNSAFIGTDLQARLAAIDCTTLVVVGVATSNSVEATVRMAGNLGYTVYLVADGCFTFARRDWAGCWRTADEVHAMSLANLDGEYCRVCQSDDIMRAARMAAG</sequence>
<dbReference type="KEGG" id="amah:DLM_1742"/>
<proteinExistence type="predicted"/>
<evidence type="ECO:0000256" key="1">
    <source>
        <dbReference type="ARBA" id="ARBA00022801"/>
    </source>
</evidence>
<evidence type="ECO:0000256" key="2">
    <source>
        <dbReference type="SAM" id="MobiDB-lite"/>
    </source>
</evidence>
<dbReference type="RefSeq" id="WP_089083429.1">
    <property type="nucleotide sequence ID" value="NZ_AP018823.1"/>
</dbReference>
<evidence type="ECO:0000313" key="5">
    <source>
        <dbReference type="Proteomes" id="UP000198290"/>
    </source>
</evidence>
<feature type="region of interest" description="Disordered" evidence="2">
    <location>
        <begin position="60"/>
        <end position="84"/>
    </location>
</feature>
<evidence type="ECO:0000313" key="4">
    <source>
        <dbReference type="EMBL" id="BBF85358.1"/>
    </source>
</evidence>
<dbReference type="EMBL" id="AP018823">
    <property type="protein sequence ID" value="BBF85358.1"/>
    <property type="molecule type" value="Genomic_DNA"/>
</dbReference>
<reference evidence="5" key="3">
    <citation type="journal article" date="2017" name="Plant Physiol. Biochem.">
        <title>Differential oxidative and antioxidative response of duckweed Lemna minor toward plant growth promoting/inhibiting bacteria.</title>
        <authorList>
            <person name="Ishizawa H."/>
            <person name="Kuroda M."/>
            <person name="Morikawa M."/>
            <person name="Ike M."/>
        </authorList>
    </citation>
    <scope>NUCLEOTIDE SEQUENCE [LARGE SCALE GENOMIC DNA]</scope>
    <source>
        <strain evidence="5">H3</strain>
    </source>
</reference>
<dbReference type="EC" id="3.3.2.1" evidence="4"/>